<evidence type="ECO:0000256" key="1">
    <source>
        <dbReference type="ARBA" id="ARBA00022553"/>
    </source>
</evidence>
<evidence type="ECO:0000259" key="3">
    <source>
        <dbReference type="PROSITE" id="PS50003"/>
    </source>
</evidence>
<dbReference type="InterPro" id="IPR001849">
    <property type="entry name" value="PH_domain"/>
</dbReference>
<dbReference type="Proteomes" id="UP001642720">
    <property type="component" value="Unassembled WGS sequence"/>
</dbReference>
<accession>A0ABY2HEV5</accession>
<feature type="compositionally biased region" description="Low complexity" evidence="2">
    <location>
        <begin position="25"/>
        <end position="46"/>
    </location>
</feature>
<gene>
    <name evidence="4" type="ORF">CCMA1212_000053</name>
</gene>
<dbReference type="Pfam" id="PF20400">
    <property type="entry name" value="BAR_4"/>
    <property type="match status" value="1"/>
</dbReference>
<dbReference type="SMART" id="SM00233">
    <property type="entry name" value="PH"/>
    <property type="match status" value="1"/>
</dbReference>
<dbReference type="PANTHER" id="PTHR31941:SF16">
    <property type="entry name" value="PHOSPHATIDYLINOSITOL 4,5-BISPHOSPHATE-BINDING PROTEIN SLM1-RELATED"/>
    <property type="match status" value="1"/>
</dbReference>
<dbReference type="PROSITE" id="PS50003">
    <property type="entry name" value="PH_DOMAIN"/>
    <property type="match status" value="1"/>
</dbReference>
<dbReference type="EMBL" id="PPTA01000001">
    <property type="protein sequence ID" value="TFB06862.1"/>
    <property type="molecule type" value="Genomic_DNA"/>
</dbReference>
<reference evidence="4 5" key="1">
    <citation type="submission" date="2018-01" db="EMBL/GenBank/DDBJ databases">
        <title>Genome characterization of the sugarcane-associated fungus Trichoderma ghanense CCMA-1212 and their application in lignocelulose bioconversion.</title>
        <authorList>
            <person name="Steindorff A.S."/>
            <person name="Mendes T.D."/>
            <person name="Vilela E.S.D."/>
            <person name="Rodrigues D.S."/>
            <person name="Formighieri E.F."/>
            <person name="Melo I.S."/>
            <person name="Favaro L.C.L."/>
        </authorList>
    </citation>
    <scope>NUCLEOTIDE SEQUENCE [LARGE SCALE GENOMIC DNA]</scope>
    <source>
        <strain evidence="4 5">CCMA-1212</strain>
    </source>
</reference>
<keyword evidence="5" id="KW-1185">Reference proteome</keyword>
<dbReference type="PANTHER" id="PTHR31941">
    <property type="entry name" value="CYTOSKELETAL SIGNALING PROTEIN SLM1"/>
    <property type="match status" value="1"/>
</dbReference>
<evidence type="ECO:0000256" key="2">
    <source>
        <dbReference type="SAM" id="MobiDB-lite"/>
    </source>
</evidence>
<dbReference type="RefSeq" id="XP_073563063.1">
    <property type="nucleotide sequence ID" value="XM_073697538.1"/>
</dbReference>
<dbReference type="Gene3D" id="1.20.1270.60">
    <property type="entry name" value="Arfaptin homology (AH) domain/BAR domain"/>
    <property type="match status" value="1"/>
</dbReference>
<feature type="region of interest" description="Disordered" evidence="2">
    <location>
        <begin position="647"/>
        <end position="666"/>
    </location>
</feature>
<dbReference type="InterPro" id="IPR043453">
    <property type="entry name" value="Slm1_PH"/>
</dbReference>
<dbReference type="InterPro" id="IPR046869">
    <property type="entry name" value="SLM1/RGC1-like_PH"/>
</dbReference>
<dbReference type="GeneID" id="300571988"/>
<feature type="region of interest" description="Disordered" evidence="2">
    <location>
        <begin position="573"/>
        <end position="640"/>
    </location>
</feature>
<comment type="caution">
    <text evidence="4">The sequence shown here is derived from an EMBL/GenBank/DDBJ whole genome shotgun (WGS) entry which is preliminary data.</text>
</comment>
<feature type="region of interest" description="Disordered" evidence="2">
    <location>
        <begin position="828"/>
        <end position="848"/>
    </location>
</feature>
<feature type="compositionally biased region" description="Low complexity" evidence="2">
    <location>
        <begin position="649"/>
        <end position="666"/>
    </location>
</feature>
<dbReference type="InterPro" id="IPR011993">
    <property type="entry name" value="PH-like_dom_sf"/>
</dbReference>
<proteinExistence type="predicted"/>
<dbReference type="CDD" id="cd13311">
    <property type="entry name" value="PH_Slm1"/>
    <property type="match status" value="1"/>
</dbReference>
<sequence>MDVQLQSQGLARHSPDITAGPTLNSYQQQQPSSQGQQPTSPHQTPQKSRRPLSYQPQPTYLEPGRRSQTASPQGRPDPVPVPVSGRFNEEWDASQRGSSILLDHRRQGSPIMSGPSAAGPAAMQRSNSVNSYAAGDDRVLPQRGNTLKKKASLRRSGPGSLVRSSSRRSARAGSVRSLALQSATDPDELHSAFYCPVPTSGSPTDVLAARFQTWRKILKDLITYYREIHSHYDQKAKSFAKLLTVSNNLQNPTAFLQTPGIDDALQMIRNYNKLALQEATKAKEIEDDVILALTGLRSDLQQKIKEIKHLAGDFKNSVDKEMEATGKAVKALTEALGKNEMDTSSTTGKQDPYLLRLAVDRQIERQIDEENYLHQAYLNLEGSGRELESIIVGEIQKAYNAYAGILKREADNALGVVGELRDGPVAMPKDQEWEHFVTTDSRMVNPKLPLRSVDQIHYPGQDHVAAQEIRAGLLERKSKYLKSYTAGWYVLSTTHLHEFKSADKAQAPIMSLYLPEQKLGSRSSAGEPSNKFILKGRQTGAMHRGHTWVFRAESHETMMAWYEDIRALTETSPEERTAFVRSHSRRSTSRSSHRSISSDGLDEDQDEAPFTATEQDVIPGPRSDLASRRPQPGGRFPSDMQVNAQRGLQVPRSPSSVASSQEPSPSAHVVAAATAIPGTATAVYSTERYNRNEEGHLEYGQEGVTPITDVHAQAVSAEHEAQVDGVNPYTSEPMDQGHGDSQNVHAALLTVPGTRQPVMANGIGGDKHFDPGQNAAGINGVAGGEGNDMNGGHYTNTGGAGGPVNMAAVNPGAIPRSQQADASGLQVLPGQGDAAQPVGGSDPVRGVNDERNASAVTVSDLHMPGSFP</sequence>
<dbReference type="Gene3D" id="2.30.29.30">
    <property type="entry name" value="Pleckstrin-homology domain (PH domain)/Phosphotyrosine-binding domain (PTB)"/>
    <property type="match status" value="1"/>
</dbReference>
<name>A0ABY2HEV5_9HYPO</name>
<feature type="compositionally biased region" description="Basic residues" evidence="2">
    <location>
        <begin position="582"/>
        <end position="593"/>
    </location>
</feature>
<protein>
    <submittedName>
        <fullName evidence="4">Phosphatidylinositol 4,5-bisphosphate-binding protein SLM1</fullName>
    </submittedName>
</protein>
<evidence type="ECO:0000313" key="4">
    <source>
        <dbReference type="EMBL" id="TFB06862.1"/>
    </source>
</evidence>
<dbReference type="SUPFAM" id="SSF50729">
    <property type="entry name" value="PH domain-like"/>
    <property type="match status" value="1"/>
</dbReference>
<feature type="region of interest" description="Disordered" evidence="2">
    <location>
        <begin position="1"/>
        <end position="85"/>
    </location>
</feature>
<evidence type="ECO:0000313" key="5">
    <source>
        <dbReference type="Proteomes" id="UP001642720"/>
    </source>
</evidence>
<feature type="compositionally biased region" description="Low complexity" evidence="2">
    <location>
        <begin position="154"/>
        <end position="164"/>
    </location>
</feature>
<feature type="region of interest" description="Disordered" evidence="2">
    <location>
        <begin position="105"/>
        <end position="181"/>
    </location>
</feature>
<dbReference type="InterPro" id="IPR046868">
    <property type="entry name" value="BAR_4"/>
</dbReference>
<dbReference type="InterPro" id="IPR027267">
    <property type="entry name" value="AH/BAR_dom_sf"/>
</dbReference>
<dbReference type="Pfam" id="PF20399">
    <property type="entry name" value="PH_20"/>
    <property type="match status" value="1"/>
</dbReference>
<feature type="domain" description="PH" evidence="3">
    <location>
        <begin position="467"/>
        <end position="570"/>
    </location>
</feature>
<keyword evidence="1" id="KW-0597">Phosphoprotein</keyword>
<organism evidence="4 5">
    <name type="scientific">Trichoderma ghanense</name>
    <dbReference type="NCBI Taxonomy" id="65468"/>
    <lineage>
        <taxon>Eukaryota</taxon>
        <taxon>Fungi</taxon>
        <taxon>Dikarya</taxon>
        <taxon>Ascomycota</taxon>
        <taxon>Pezizomycotina</taxon>
        <taxon>Sordariomycetes</taxon>
        <taxon>Hypocreomycetidae</taxon>
        <taxon>Hypocreales</taxon>
        <taxon>Hypocreaceae</taxon>
        <taxon>Trichoderma</taxon>
    </lineage>
</organism>